<proteinExistence type="predicted"/>
<evidence type="ECO:0000313" key="1">
    <source>
        <dbReference type="EMBL" id="KKM96330.1"/>
    </source>
</evidence>
<name>A0A0F9P5M7_9ZZZZ</name>
<accession>A0A0F9P5M7</accession>
<comment type="caution">
    <text evidence="1">The sequence shown here is derived from an EMBL/GenBank/DDBJ whole genome shotgun (WGS) entry which is preliminary data.</text>
</comment>
<dbReference type="EMBL" id="LAZR01005896">
    <property type="protein sequence ID" value="KKM96330.1"/>
    <property type="molecule type" value="Genomic_DNA"/>
</dbReference>
<dbReference type="AlphaFoldDB" id="A0A0F9P5M7"/>
<organism evidence="1">
    <name type="scientific">marine sediment metagenome</name>
    <dbReference type="NCBI Taxonomy" id="412755"/>
    <lineage>
        <taxon>unclassified sequences</taxon>
        <taxon>metagenomes</taxon>
        <taxon>ecological metagenomes</taxon>
    </lineage>
</organism>
<gene>
    <name evidence="1" type="ORF">LCGC14_1179250</name>
</gene>
<protein>
    <submittedName>
        <fullName evidence="1">Uncharacterized protein</fullName>
    </submittedName>
</protein>
<sequence length="67" mass="7800">MKNRPEGFPGPEFIDPNSEQFNYIKELHWYLWRFVRFAFPDASGELSDFIDPALDALEAMPFDGSTK</sequence>
<reference evidence="1" key="1">
    <citation type="journal article" date="2015" name="Nature">
        <title>Complex archaea that bridge the gap between prokaryotes and eukaryotes.</title>
        <authorList>
            <person name="Spang A."/>
            <person name="Saw J.H."/>
            <person name="Jorgensen S.L."/>
            <person name="Zaremba-Niedzwiedzka K."/>
            <person name="Martijn J."/>
            <person name="Lind A.E."/>
            <person name="van Eijk R."/>
            <person name="Schleper C."/>
            <person name="Guy L."/>
            <person name="Ettema T.J."/>
        </authorList>
    </citation>
    <scope>NUCLEOTIDE SEQUENCE</scope>
</reference>